<evidence type="ECO:0000313" key="3">
    <source>
        <dbReference type="Proteomes" id="UP001153954"/>
    </source>
</evidence>
<sequence length="89" mass="9631">MAFIGMRSSMRILWVGMAMVFLTRCSAAPAVGETNKAMCRLISSDINMSQANTGLPQCACASRTQEALGDLQLAHHGHRPLMITSHCSH</sequence>
<organism evidence="2 3">
    <name type="scientific">Euphydryas editha</name>
    <name type="common">Edith's checkerspot</name>
    <dbReference type="NCBI Taxonomy" id="104508"/>
    <lineage>
        <taxon>Eukaryota</taxon>
        <taxon>Metazoa</taxon>
        <taxon>Ecdysozoa</taxon>
        <taxon>Arthropoda</taxon>
        <taxon>Hexapoda</taxon>
        <taxon>Insecta</taxon>
        <taxon>Pterygota</taxon>
        <taxon>Neoptera</taxon>
        <taxon>Endopterygota</taxon>
        <taxon>Lepidoptera</taxon>
        <taxon>Glossata</taxon>
        <taxon>Ditrysia</taxon>
        <taxon>Papilionoidea</taxon>
        <taxon>Nymphalidae</taxon>
        <taxon>Nymphalinae</taxon>
        <taxon>Euphydryas</taxon>
    </lineage>
</organism>
<dbReference type="AlphaFoldDB" id="A0AAU9ULA5"/>
<keyword evidence="1" id="KW-0732">Signal</keyword>
<protein>
    <submittedName>
        <fullName evidence="2">Uncharacterized protein</fullName>
    </submittedName>
</protein>
<comment type="caution">
    <text evidence="2">The sequence shown here is derived from an EMBL/GenBank/DDBJ whole genome shotgun (WGS) entry which is preliminary data.</text>
</comment>
<proteinExistence type="predicted"/>
<evidence type="ECO:0000313" key="2">
    <source>
        <dbReference type="EMBL" id="CAH2099972.1"/>
    </source>
</evidence>
<dbReference type="EMBL" id="CAKOGL010000022">
    <property type="protein sequence ID" value="CAH2099972.1"/>
    <property type="molecule type" value="Genomic_DNA"/>
</dbReference>
<evidence type="ECO:0000256" key="1">
    <source>
        <dbReference type="SAM" id="SignalP"/>
    </source>
</evidence>
<dbReference type="Proteomes" id="UP001153954">
    <property type="component" value="Unassembled WGS sequence"/>
</dbReference>
<gene>
    <name evidence="2" type="ORF">EEDITHA_LOCUS14889</name>
</gene>
<reference evidence="2" key="1">
    <citation type="submission" date="2022-03" db="EMBL/GenBank/DDBJ databases">
        <authorList>
            <person name="Tunstrom K."/>
        </authorList>
    </citation>
    <scope>NUCLEOTIDE SEQUENCE</scope>
</reference>
<keyword evidence="3" id="KW-1185">Reference proteome</keyword>
<feature type="signal peptide" evidence="1">
    <location>
        <begin position="1"/>
        <end position="27"/>
    </location>
</feature>
<name>A0AAU9ULA5_EUPED</name>
<feature type="chain" id="PRO_5043706697" evidence="1">
    <location>
        <begin position="28"/>
        <end position="89"/>
    </location>
</feature>
<accession>A0AAU9ULA5</accession>